<gene>
    <name evidence="2" type="ORF">D2E76_26390</name>
</gene>
<accession>A0ABD7HGN2</accession>
<reference evidence="2 3" key="1">
    <citation type="submission" date="2018-08" db="EMBL/GenBank/DDBJ databases">
        <title>Linezolid Resistance in Mycobacterium abscessus: MIC Distribution and Comprehensive Investigation of Resistance Mechanisms.</title>
        <authorList>
            <person name="Ye M."/>
            <person name="Xu L."/>
            <person name="Zou Y."/>
            <person name="Li B."/>
            <person name="Guo Q."/>
            <person name="Zhang Y."/>
            <person name="Zhan M."/>
            <person name="Xu B."/>
            <person name="Yu F."/>
            <person name="Zhang Z."/>
            <person name="Chu H."/>
        </authorList>
    </citation>
    <scope>NUCLEOTIDE SEQUENCE [LARGE SCALE GENOMIC DNA]</scope>
    <source>
        <strain evidence="2 3">G143</strain>
    </source>
</reference>
<dbReference type="Proteomes" id="UP000284557">
    <property type="component" value="Unassembled WGS sequence"/>
</dbReference>
<organism evidence="2 3">
    <name type="scientific">Mycobacteroides abscessus</name>
    <dbReference type="NCBI Taxonomy" id="36809"/>
    <lineage>
        <taxon>Bacteria</taxon>
        <taxon>Bacillati</taxon>
        <taxon>Actinomycetota</taxon>
        <taxon>Actinomycetes</taxon>
        <taxon>Mycobacteriales</taxon>
        <taxon>Mycobacteriaceae</taxon>
        <taxon>Mycobacteroides</taxon>
    </lineage>
</organism>
<sequence>MVRNRGSQPKVVPNSATTISPTKRAFTSPLRPDTFLRFRFGRLDHDKWALCKIDRQHHKRLLSRLAYLESMTVEQAKSNNILADYDMSECPNKAARQRLNNQYDGLDSISRLTVSPGESLRLLGIREHNEFHIVWWDPCHEIWPTDKTVR</sequence>
<name>A0ABD7HGN2_9MYCO</name>
<evidence type="ECO:0000313" key="2">
    <source>
        <dbReference type="EMBL" id="RIT28904.1"/>
    </source>
</evidence>
<protein>
    <submittedName>
        <fullName evidence="2">Uncharacterized protein</fullName>
    </submittedName>
</protein>
<dbReference type="AlphaFoldDB" id="A0ABD7HGN2"/>
<comment type="caution">
    <text evidence="2">The sequence shown here is derived from an EMBL/GenBank/DDBJ whole genome shotgun (WGS) entry which is preliminary data.</text>
</comment>
<feature type="region of interest" description="Disordered" evidence="1">
    <location>
        <begin position="1"/>
        <end position="24"/>
    </location>
</feature>
<dbReference type="EMBL" id="QXBN01000040">
    <property type="protein sequence ID" value="RIT28904.1"/>
    <property type="molecule type" value="Genomic_DNA"/>
</dbReference>
<proteinExistence type="predicted"/>
<evidence type="ECO:0000256" key="1">
    <source>
        <dbReference type="SAM" id="MobiDB-lite"/>
    </source>
</evidence>
<evidence type="ECO:0000313" key="3">
    <source>
        <dbReference type="Proteomes" id="UP000284557"/>
    </source>
</evidence>